<dbReference type="Pfam" id="PF13347">
    <property type="entry name" value="MFS_2"/>
    <property type="match status" value="1"/>
</dbReference>
<feature type="transmembrane region" description="Helical" evidence="2">
    <location>
        <begin position="213"/>
        <end position="234"/>
    </location>
</feature>
<feature type="transmembrane region" description="Helical" evidence="2">
    <location>
        <begin position="274"/>
        <end position="297"/>
    </location>
</feature>
<evidence type="ECO:0000256" key="1">
    <source>
        <dbReference type="SAM" id="MobiDB-lite"/>
    </source>
</evidence>
<dbReference type="PANTHER" id="PTHR11328">
    <property type="entry name" value="MAJOR FACILITATOR SUPERFAMILY DOMAIN-CONTAINING PROTEIN"/>
    <property type="match status" value="1"/>
</dbReference>
<accession>A0ABW3TPP9</accession>
<dbReference type="Gene3D" id="1.20.1250.20">
    <property type="entry name" value="MFS general substrate transporter like domains"/>
    <property type="match status" value="2"/>
</dbReference>
<feature type="compositionally biased region" description="Low complexity" evidence="1">
    <location>
        <begin position="1"/>
        <end position="38"/>
    </location>
</feature>
<organism evidence="3 4">
    <name type="scientific">Leucobacter albus</name>
    <dbReference type="NCBI Taxonomy" id="272210"/>
    <lineage>
        <taxon>Bacteria</taxon>
        <taxon>Bacillati</taxon>
        <taxon>Actinomycetota</taxon>
        <taxon>Actinomycetes</taxon>
        <taxon>Micrococcales</taxon>
        <taxon>Microbacteriaceae</taxon>
        <taxon>Leucobacter</taxon>
    </lineage>
</organism>
<dbReference type="InterPro" id="IPR036259">
    <property type="entry name" value="MFS_trans_sf"/>
</dbReference>
<comment type="caution">
    <text evidence="3">The sequence shown here is derived from an EMBL/GenBank/DDBJ whole genome shotgun (WGS) entry which is preliminary data.</text>
</comment>
<feature type="transmembrane region" description="Helical" evidence="2">
    <location>
        <begin position="309"/>
        <end position="328"/>
    </location>
</feature>
<dbReference type="InterPro" id="IPR039672">
    <property type="entry name" value="MFS_2"/>
</dbReference>
<reference evidence="4" key="1">
    <citation type="journal article" date="2019" name="Int. J. Syst. Evol. Microbiol.">
        <title>The Global Catalogue of Microorganisms (GCM) 10K type strain sequencing project: providing services to taxonomists for standard genome sequencing and annotation.</title>
        <authorList>
            <consortium name="The Broad Institute Genomics Platform"/>
            <consortium name="The Broad Institute Genome Sequencing Center for Infectious Disease"/>
            <person name="Wu L."/>
            <person name="Ma J."/>
        </authorList>
    </citation>
    <scope>NUCLEOTIDE SEQUENCE [LARGE SCALE GENOMIC DNA]</scope>
    <source>
        <strain evidence="4">CCUG 50213</strain>
    </source>
</reference>
<evidence type="ECO:0000256" key="2">
    <source>
        <dbReference type="SAM" id="Phobius"/>
    </source>
</evidence>
<dbReference type="SUPFAM" id="SSF103473">
    <property type="entry name" value="MFS general substrate transporter"/>
    <property type="match status" value="1"/>
</dbReference>
<feature type="transmembrane region" description="Helical" evidence="2">
    <location>
        <begin position="76"/>
        <end position="95"/>
    </location>
</feature>
<evidence type="ECO:0000313" key="4">
    <source>
        <dbReference type="Proteomes" id="UP001597181"/>
    </source>
</evidence>
<sequence>MSSQSSSPQGSPRRPEPAGAPAGTPAQTPAPASQQPRAKLSPGTVARYASGSLATGGFATLPGLVLVYYLTDSLGVTALIAGLIVTLAKVWDVIIDPIIGGLSDRTLARTGSRRGPMVIGAIGLPIAFVLMFAVPPGVGPAVSAIWVLFAFVAAATFFSMFQIPYVSLPAELTDGYKERTRLLTWRVVVLTVAILLFGAGGPEIRDLFPDNQLLGYLLMAIAAAVLLGGSLWLASTVAPRGAPTIAANGGHRAFSLAHYREGLSALRDSKPFRALLATFMLQGLATGLMLAGAQYVARWILNDQGAVTVLFASLIAPALLFAPVWRWVADRIGKARTFRIASLLFLVAAVALTGMLLWPGMWILAPVGVAGAAYAGMQTMPMAMLPDVMSHDAATSGDPEGRAGVFGGVWTAGETAGMALGSTTLALVLAATGYVESVASVTVTQPATAVSGIALAFSLFPALLMLASLATLRSYRLTERDVDAAAGSTP</sequence>
<keyword evidence="2" id="KW-0472">Membrane</keyword>
<evidence type="ECO:0000313" key="3">
    <source>
        <dbReference type="EMBL" id="MFD1202423.1"/>
    </source>
</evidence>
<feature type="transmembrane region" description="Helical" evidence="2">
    <location>
        <begin position="449"/>
        <end position="472"/>
    </location>
</feature>
<feature type="transmembrane region" description="Helical" evidence="2">
    <location>
        <begin position="405"/>
        <end position="429"/>
    </location>
</feature>
<feature type="transmembrane region" description="Helical" evidence="2">
    <location>
        <begin position="182"/>
        <end position="201"/>
    </location>
</feature>
<dbReference type="EMBL" id="JBHTLY010000004">
    <property type="protein sequence ID" value="MFD1202423.1"/>
    <property type="molecule type" value="Genomic_DNA"/>
</dbReference>
<dbReference type="PANTHER" id="PTHR11328:SF24">
    <property type="entry name" value="MAJOR FACILITATOR SUPERFAMILY (MFS) PROFILE DOMAIN-CONTAINING PROTEIN"/>
    <property type="match status" value="1"/>
</dbReference>
<feature type="transmembrane region" description="Helical" evidence="2">
    <location>
        <begin position="116"/>
        <end position="135"/>
    </location>
</feature>
<protein>
    <submittedName>
        <fullName evidence="3">MFS transporter</fullName>
    </submittedName>
</protein>
<keyword evidence="2" id="KW-1133">Transmembrane helix</keyword>
<feature type="transmembrane region" description="Helical" evidence="2">
    <location>
        <begin position="340"/>
        <end position="358"/>
    </location>
</feature>
<name>A0ABW3TPP9_9MICO</name>
<gene>
    <name evidence="3" type="ORF">ACFQ3U_11010</name>
</gene>
<feature type="region of interest" description="Disordered" evidence="1">
    <location>
        <begin position="1"/>
        <end position="41"/>
    </location>
</feature>
<keyword evidence="4" id="KW-1185">Reference proteome</keyword>
<feature type="transmembrane region" description="Helical" evidence="2">
    <location>
        <begin position="141"/>
        <end position="161"/>
    </location>
</feature>
<proteinExistence type="predicted"/>
<keyword evidence="2" id="KW-0812">Transmembrane</keyword>
<dbReference type="Proteomes" id="UP001597181">
    <property type="component" value="Unassembled WGS sequence"/>
</dbReference>
<dbReference type="RefSeq" id="WP_343960846.1">
    <property type="nucleotide sequence ID" value="NZ_BAAAKZ010000010.1"/>
</dbReference>
<feature type="transmembrane region" description="Helical" evidence="2">
    <location>
        <begin position="45"/>
        <end position="70"/>
    </location>
</feature>